<evidence type="ECO:0000256" key="1">
    <source>
        <dbReference type="ARBA" id="ARBA00008428"/>
    </source>
</evidence>
<protein>
    <recommendedName>
        <fullName evidence="12 13">Replicative DNA helicase</fullName>
        <ecNumber evidence="12 13">5.6.2.3</ecNumber>
    </recommendedName>
</protein>
<dbReference type="NCBIfam" id="TIGR00665">
    <property type="entry name" value="DnaB"/>
    <property type="match status" value="1"/>
</dbReference>
<dbReference type="GO" id="GO:0003677">
    <property type="term" value="F:DNA binding"/>
    <property type="evidence" value="ECO:0007669"/>
    <property type="project" value="UniProtKB-UniRule"/>
</dbReference>
<dbReference type="Pfam" id="PF03796">
    <property type="entry name" value="DnaB_C"/>
    <property type="match status" value="1"/>
</dbReference>
<dbReference type="GO" id="GO:1990077">
    <property type="term" value="C:primosome complex"/>
    <property type="evidence" value="ECO:0007669"/>
    <property type="project" value="UniProtKB-UniRule"/>
</dbReference>
<dbReference type="GO" id="GO:0005829">
    <property type="term" value="C:cytosol"/>
    <property type="evidence" value="ECO:0007669"/>
    <property type="project" value="TreeGrafter"/>
</dbReference>
<evidence type="ECO:0000256" key="3">
    <source>
        <dbReference type="ARBA" id="ARBA00022705"/>
    </source>
</evidence>
<keyword evidence="5 13" id="KW-0378">Hydrolase</keyword>
<dbReference type="InterPro" id="IPR016136">
    <property type="entry name" value="DNA_helicase_N/primase_C"/>
</dbReference>
<evidence type="ECO:0000256" key="11">
    <source>
        <dbReference type="ARBA" id="ARBA00048954"/>
    </source>
</evidence>
<evidence type="ECO:0000256" key="2">
    <source>
        <dbReference type="ARBA" id="ARBA00022515"/>
    </source>
</evidence>
<proteinExistence type="inferred from homology"/>
<evidence type="ECO:0000313" key="16">
    <source>
        <dbReference type="Proteomes" id="UP000587760"/>
    </source>
</evidence>
<dbReference type="GO" id="GO:0016787">
    <property type="term" value="F:hydrolase activity"/>
    <property type="evidence" value="ECO:0007669"/>
    <property type="project" value="UniProtKB-KW"/>
</dbReference>
<evidence type="ECO:0000256" key="8">
    <source>
        <dbReference type="ARBA" id="ARBA00023125"/>
    </source>
</evidence>
<keyword evidence="8 13" id="KW-0238">DNA-binding</keyword>
<evidence type="ECO:0000256" key="9">
    <source>
        <dbReference type="ARBA" id="ARBA00023235"/>
    </source>
</evidence>
<dbReference type="PANTHER" id="PTHR30153:SF2">
    <property type="entry name" value="REPLICATIVE DNA HELICASE"/>
    <property type="match status" value="1"/>
</dbReference>
<dbReference type="EC" id="5.6.2.3" evidence="12 13"/>
<sequence>MKDKVPPHNDEAERAALGAVLINFKPEVLDTVQRHVRSEDFYKTAHQIIFAAISELFNKGEAVDILTLTNELSHRGDLEKAGGPGYVTGLTSAVPTSANVEYYAKIVKEMSIRRTLIDISGKITVNAHSETRECGEIVEEAEKYIFEINDRQQSSGSFKDAREVIQQTITAIEKRYQTKDNYTGIPGGFSALDDMTSGFQNQEMIIIGARPSVGKTAFALSLASNISIAQGIPCGFFTLEMSAMSLMQRIIAAEARINSQRLRSGLLRPSDFNALTDAAGRIYEAPLYIDDTPNIRLLELRSSARRMKSKHDVKVLIVDYIGLISTEDKSIPRHEQMAEVSRSLKSLARELDIPIIALSQVGRQSEGKEPGLADLRESGAIEQDADMVMFLHRDRGISDEGEGPPEMIETQLIVAKQRNGPVGTVKLAFIPHFTKFETLTYQNP</sequence>
<dbReference type="Pfam" id="PF00772">
    <property type="entry name" value="DnaB"/>
    <property type="match status" value="1"/>
</dbReference>
<keyword evidence="2 13" id="KW-0639">Primosome</keyword>
<evidence type="ECO:0000313" key="15">
    <source>
        <dbReference type="EMBL" id="MBB6481305.1"/>
    </source>
</evidence>
<comment type="function">
    <text evidence="10 13">The main replicative DNA helicase, it participates in initiation and elongation during chromosome replication. Travels ahead of the DNA replisome, separating dsDNA into templates for DNA synthesis. A processive ATP-dependent 5'-3' DNA helicase it has DNA-dependent ATPase activity.</text>
</comment>
<evidence type="ECO:0000256" key="5">
    <source>
        <dbReference type="ARBA" id="ARBA00022801"/>
    </source>
</evidence>
<dbReference type="InterPro" id="IPR036185">
    <property type="entry name" value="DNA_heli_DnaB-like_N_sf"/>
</dbReference>
<dbReference type="EMBL" id="JACHGJ010000006">
    <property type="protein sequence ID" value="MBB6481305.1"/>
    <property type="molecule type" value="Genomic_DNA"/>
</dbReference>
<evidence type="ECO:0000256" key="7">
    <source>
        <dbReference type="ARBA" id="ARBA00022840"/>
    </source>
</evidence>
<dbReference type="GO" id="GO:0006269">
    <property type="term" value="P:DNA replication, synthesis of primer"/>
    <property type="evidence" value="ECO:0007669"/>
    <property type="project" value="UniProtKB-UniRule"/>
</dbReference>
<dbReference type="PROSITE" id="PS51199">
    <property type="entry name" value="SF4_HELICASE"/>
    <property type="match status" value="1"/>
</dbReference>
<dbReference type="FunFam" id="1.10.860.10:FF:000001">
    <property type="entry name" value="Replicative DNA helicase"/>
    <property type="match status" value="1"/>
</dbReference>
<evidence type="ECO:0000256" key="6">
    <source>
        <dbReference type="ARBA" id="ARBA00022806"/>
    </source>
</evidence>
<dbReference type="SUPFAM" id="SSF48024">
    <property type="entry name" value="N-terminal domain of DnaB helicase"/>
    <property type="match status" value="1"/>
</dbReference>
<evidence type="ECO:0000256" key="10">
    <source>
        <dbReference type="ARBA" id="ARBA00044932"/>
    </source>
</evidence>
<comment type="caution">
    <text evidence="15">The sequence shown here is derived from an EMBL/GenBank/DDBJ whole genome shotgun (WGS) entry which is preliminary data.</text>
</comment>
<dbReference type="AlphaFoldDB" id="A0A841RBF9"/>
<dbReference type="CDD" id="cd00984">
    <property type="entry name" value="DnaB_C"/>
    <property type="match status" value="1"/>
</dbReference>
<evidence type="ECO:0000259" key="14">
    <source>
        <dbReference type="PROSITE" id="PS51199"/>
    </source>
</evidence>
<dbReference type="InterPro" id="IPR007692">
    <property type="entry name" value="DNA_helicase_DnaB"/>
</dbReference>
<evidence type="ECO:0000256" key="13">
    <source>
        <dbReference type="RuleBase" id="RU362085"/>
    </source>
</evidence>
<dbReference type="Gene3D" id="1.10.860.10">
    <property type="entry name" value="DNAb Helicase, Chain A"/>
    <property type="match status" value="1"/>
</dbReference>
<keyword evidence="7 13" id="KW-0067">ATP-binding</keyword>
<keyword evidence="16" id="KW-1185">Reference proteome</keyword>
<reference evidence="15 16" key="1">
    <citation type="submission" date="2020-08" db="EMBL/GenBank/DDBJ databases">
        <title>Genomic Encyclopedia of Type Strains, Phase IV (KMG-IV): sequencing the most valuable type-strain genomes for metagenomic binning, comparative biology and taxonomic classification.</title>
        <authorList>
            <person name="Goeker M."/>
        </authorList>
    </citation>
    <scope>NUCLEOTIDE SEQUENCE [LARGE SCALE GENOMIC DNA]</scope>
    <source>
        <strain evidence="15 16">DSM 2461</strain>
    </source>
</reference>
<dbReference type="InterPro" id="IPR007694">
    <property type="entry name" value="DNA_helicase_DnaB-like_C"/>
</dbReference>
<keyword evidence="3 13" id="KW-0235">DNA replication</keyword>
<dbReference type="GO" id="GO:0005524">
    <property type="term" value="F:ATP binding"/>
    <property type="evidence" value="ECO:0007669"/>
    <property type="project" value="UniProtKB-UniRule"/>
</dbReference>
<feature type="domain" description="SF4 helicase" evidence="14">
    <location>
        <begin position="178"/>
        <end position="443"/>
    </location>
</feature>
<accession>A0A841RBF9</accession>
<dbReference type="InterPro" id="IPR027417">
    <property type="entry name" value="P-loop_NTPase"/>
</dbReference>
<dbReference type="SUPFAM" id="SSF52540">
    <property type="entry name" value="P-loop containing nucleoside triphosphate hydrolases"/>
    <property type="match status" value="1"/>
</dbReference>
<gene>
    <name evidence="15" type="ORF">HNR50_002985</name>
</gene>
<name>A0A841RBF9_9SPIO</name>
<dbReference type="GO" id="GO:0043139">
    <property type="term" value="F:5'-3' DNA helicase activity"/>
    <property type="evidence" value="ECO:0007669"/>
    <property type="project" value="UniProtKB-EC"/>
</dbReference>
<comment type="catalytic activity">
    <reaction evidence="11 13">
        <text>ATP + H2O = ADP + phosphate + H(+)</text>
        <dbReference type="Rhea" id="RHEA:13065"/>
        <dbReference type="ChEBI" id="CHEBI:15377"/>
        <dbReference type="ChEBI" id="CHEBI:15378"/>
        <dbReference type="ChEBI" id="CHEBI:30616"/>
        <dbReference type="ChEBI" id="CHEBI:43474"/>
        <dbReference type="ChEBI" id="CHEBI:456216"/>
        <dbReference type="EC" id="5.6.2.3"/>
    </reaction>
</comment>
<dbReference type="Gene3D" id="3.40.50.300">
    <property type="entry name" value="P-loop containing nucleotide triphosphate hydrolases"/>
    <property type="match status" value="1"/>
</dbReference>
<dbReference type="Proteomes" id="UP000587760">
    <property type="component" value="Unassembled WGS sequence"/>
</dbReference>
<comment type="similarity">
    <text evidence="1 13">Belongs to the helicase family. DnaB subfamily.</text>
</comment>
<keyword evidence="6 13" id="KW-0347">Helicase</keyword>
<dbReference type="InterPro" id="IPR007693">
    <property type="entry name" value="DNA_helicase_DnaB-like_N"/>
</dbReference>
<evidence type="ECO:0000256" key="4">
    <source>
        <dbReference type="ARBA" id="ARBA00022741"/>
    </source>
</evidence>
<keyword evidence="9" id="KW-0413">Isomerase</keyword>
<evidence type="ECO:0000256" key="12">
    <source>
        <dbReference type="NCBIfam" id="TIGR00665"/>
    </source>
</evidence>
<dbReference type="PANTHER" id="PTHR30153">
    <property type="entry name" value="REPLICATIVE DNA HELICASE DNAB"/>
    <property type="match status" value="1"/>
</dbReference>
<organism evidence="15 16">
    <name type="scientific">Spirochaeta isovalerica</name>
    <dbReference type="NCBI Taxonomy" id="150"/>
    <lineage>
        <taxon>Bacteria</taxon>
        <taxon>Pseudomonadati</taxon>
        <taxon>Spirochaetota</taxon>
        <taxon>Spirochaetia</taxon>
        <taxon>Spirochaetales</taxon>
        <taxon>Spirochaetaceae</taxon>
        <taxon>Spirochaeta</taxon>
    </lineage>
</organism>
<keyword evidence="4 13" id="KW-0547">Nucleotide-binding</keyword>